<organism evidence="2 3">
    <name type="scientific">Schistosoma mattheei</name>
    <dbReference type="NCBI Taxonomy" id="31246"/>
    <lineage>
        <taxon>Eukaryota</taxon>
        <taxon>Metazoa</taxon>
        <taxon>Spiralia</taxon>
        <taxon>Lophotrochozoa</taxon>
        <taxon>Platyhelminthes</taxon>
        <taxon>Trematoda</taxon>
        <taxon>Digenea</taxon>
        <taxon>Strigeidida</taxon>
        <taxon>Schistosomatoidea</taxon>
        <taxon>Schistosomatidae</taxon>
        <taxon>Schistosoma</taxon>
    </lineage>
</organism>
<keyword evidence="3" id="KW-1185">Reference proteome</keyword>
<evidence type="ECO:0000256" key="1">
    <source>
        <dbReference type="SAM" id="MobiDB-lite"/>
    </source>
</evidence>
<dbReference type="Proteomes" id="UP000269396">
    <property type="component" value="Unassembled WGS sequence"/>
</dbReference>
<evidence type="ECO:0000313" key="2">
    <source>
        <dbReference type="EMBL" id="VDP36100.1"/>
    </source>
</evidence>
<sequence length="94" mass="10740">MGENKPGPSRGRNEEDALEVDTTHIEERTQLRHKTNRHIEFSMPKGKRKTEEHITPRNGDRHEKNEQELHRTRKEGGGQSGLANAGGPSLLHWN</sequence>
<dbReference type="AlphaFoldDB" id="A0A183NXK7"/>
<gene>
    <name evidence="2" type="ORF">SMTD_LOCUS6843</name>
</gene>
<protein>
    <submittedName>
        <fullName evidence="2">Uncharacterized protein</fullName>
    </submittedName>
</protein>
<accession>A0A183NXK7</accession>
<feature type="compositionally biased region" description="Basic and acidic residues" evidence="1">
    <location>
        <begin position="11"/>
        <end position="30"/>
    </location>
</feature>
<name>A0A183NXK7_9TREM</name>
<feature type="compositionally biased region" description="Basic and acidic residues" evidence="1">
    <location>
        <begin position="49"/>
        <end position="76"/>
    </location>
</feature>
<dbReference type="EMBL" id="UZAL01027845">
    <property type="protein sequence ID" value="VDP36100.1"/>
    <property type="molecule type" value="Genomic_DNA"/>
</dbReference>
<feature type="region of interest" description="Disordered" evidence="1">
    <location>
        <begin position="1"/>
        <end position="94"/>
    </location>
</feature>
<evidence type="ECO:0000313" key="3">
    <source>
        <dbReference type="Proteomes" id="UP000269396"/>
    </source>
</evidence>
<proteinExistence type="predicted"/>
<reference evidence="2 3" key="1">
    <citation type="submission" date="2018-11" db="EMBL/GenBank/DDBJ databases">
        <authorList>
            <consortium name="Pathogen Informatics"/>
        </authorList>
    </citation>
    <scope>NUCLEOTIDE SEQUENCE [LARGE SCALE GENOMIC DNA]</scope>
    <source>
        <strain>Denwood</strain>
        <strain evidence="3">Zambia</strain>
    </source>
</reference>